<dbReference type="CDD" id="cd17329">
    <property type="entry name" value="MFS_MdtH_MDR_like"/>
    <property type="match status" value="1"/>
</dbReference>
<keyword evidence="2" id="KW-0813">Transport</keyword>
<dbReference type="PANTHER" id="PTHR43414:SF1">
    <property type="entry name" value="PEPTIDE PERMEASE"/>
    <property type="match status" value="1"/>
</dbReference>
<dbReference type="Pfam" id="PF07690">
    <property type="entry name" value="MFS_1"/>
    <property type="match status" value="1"/>
</dbReference>
<dbReference type="PANTHER" id="PTHR43414">
    <property type="entry name" value="MULTIDRUG RESISTANCE PROTEIN MDTG"/>
    <property type="match status" value="1"/>
</dbReference>
<evidence type="ECO:0000256" key="4">
    <source>
        <dbReference type="ARBA" id="ARBA00022692"/>
    </source>
</evidence>
<accession>A0A429X879</accession>
<sequence length="411" mass="46069">MVNKFVQAFNQYHPIVNTLLLGTMILAIGSSISILYFPLYLVKEQHFDPVKIALILGIGSLAATFSGFIAGVVSDFIGRRKVMLGSLYVSSFIFFGFMLSKQVYFLILMMLLQGISTSFFAPASKALVADLTAVDRRMRVFSIRYTINNIGYAIGPSIGAYLWLKETIDPFLVTGCLYGGYSLLLHVLLNKYGIKQIEGEQLKESQTIKGAFRVIKYDKILFFFVLGGLVSTTVHGQWSVTMQQYLNEHFMNGTLLYTSVLTVNSVCVILFQYPISRWAERFKPLTIVVAGSFLFSIGMGGFAFSTGWFTMILFMVIFTIGETMVIPAEYMMIDHITPDRLRGMYYGAQNLTGIGNFFGPLVGGYLLLHFGGSVMFLGFALLGIISIFFFWRGQIIQDHKSMNKRTNNIVL</sequence>
<evidence type="ECO:0000256" key="6">
    <source>
        <dbReference type="ARBA" id="ARBA00023136"/>
    </source>
</evidence>
<evidence type="ECO:0000256" key="5">
    <source>
        <dbReference type="ARBA" id="ARBA00022989"/>
    </source>
</evidence>
<evidence type="ECO:0000256" key="2">
    <source>
        <dbReference type="ARBA" id="ARBA00022448"/>
    </source>
</evidence>
<feature type="transmembrane region" description="Helical" evidence="7">
    <location>
        <begin position="311"/>
        <end position="333"/>
    </location>
</feature>
<feature type="transmembrane region" description="Helical" evidence="7">
    <location>
        <begin position="285"/>
        <end position="305"/>
    </location>
</feature>
<feature type="transmembrane region" description="Helical" evidence="7">
    <location>
        <begin position="374"/>
        <end position="391"/>
    </location>
</feature>
<dbReference type="Proteomes" id="UP000287296">
    <property type="component" value="Unassembled WGS sequence"/>
</dbReference>
<keyword evidence="6 7" id="KW-0472">Membrane</keyword>
<evidence type="ECO:0000256" key="7">
    <source>
        <dbReference type="SAM" id="Phobius"/>
    </source>
</evidence>
<feature type="transmembrane region" description="Helical" evidence="7">
    <location>
        <begin position="145"/>
        <end position="164"/>
    </location>
</feature>
<comment type="subcellular location">
    <subcellularLocation>
        <location evidence="1">Cell membrane</location>
        <topology evidence="1">Multi-pass membrane protein</topology>
    </subcellularLocation>
</comment>
<feature type="transmembrane region" description="Helical" evidence="7">
    <location>
        <begin position="250"/>
        <end position="273"/>
    </location>
</feature>
<keyword evidence="3" id="KW-1003">Cell membrane</keyword>
<feature type="domain" description="Major facilitator superfamily (MFS) profile" evidence="8">
    <location>
        <begin position="15"/>
        <end position="395"/>
    </location>
</feature>
<feature type="transmembrane region" description="Helical" evidence="7">
    <location>
        <begin position="170"/>
        <end position="189"/>
    </location>
</feature>
<dbReference type="Gene3D" id="1.20.1250.20">
    <property type="entry name" value="MFS general substrate transporter like domains"/>
    <property type="match status" value="2"/>
</dbReference>
<gene>
    <name evidence="9" type="ORF">D5F11_012640</name>
</gene>
<evidence type="ECO:0000256" key="1">
    <source>
        <dbReference type="ARBA" id="ARBA00004651"/>
    </source>
</evidence>
<feature type="transmembrane region" description="Helical" evidence="7">
    <location>
        <begin position="20"/>
        <end position="40"/>
    </location>
</feature>
<dbReference type="OrthoDB" id="8952229at2"/>
<dbReference type="InterPro" id="IPR005829">
    <property type="entry name" value="Sugar_transporter_CS"/>
</dbReference>
<dbReference type="PROSITE" id="PS50850">
    <property type="entry name" value="MFS"/>
    <property type="match status" value="1"/>
</dbReference>
<keyword evidence="5 7" id="KW-1133">Transmembrane helix</keyword>
<feature type="transmembrane region" description="Helical" evidence="7">
    <location>
        <begin position="105"/>
        <end position="124"/>
    </location>
</feature>
<dbReference type="GO" id="GO:0022857">
    <property type="term" value="F:transmembrane transporter activity"/>
    <property type="evidence" value="ECO:0007669"/>
    <property type="project" value="InterPro"/>
</dbReference>
<feature type="transmembrane region" description="Helical" evidence="7">
    <location>
        <begin position="220"/>
        <end position="238"/>
    </location>
</feature>
<evidence type="ECO:0000256" key="3">
    <source>
        <dbReference type="ARBA" id="ARBA00022475"/>
    </source>
</evidence>
<dbReference type="PROSITE" id="PS00216">
    <property type="entry name" value="SUGAR_TRANSPORT_1"/>
    <property type="match status" value="1"/>
</dbReference>
<evidence type="ECO:0000259" key="8">
    <source>
        <dbReference type="PROSITE" id="PS50850"/>
    </source>
</evidence>
<dbReference type="GO" id="GO:0005886">
    <property type="term" value="C:plasma membrane"/>
    <property type="evidence" value="ECO:0007669"/>
    <property type="project" value="UniProtKB-SubCell"/>
</dbReference>
<dbReference type="SUPFAM" id="SSF103473">
    <property type="entry name" value="MFS general substrate transporter"/>
    <property type="match status" value="1"/>
</dbReference>
<reference evidence="9 10" key="1">
    <citation type="submission" date="2018-12" db="EMBL/GenBank/DDBJ databases">
        <authorList>
            <person name="Sun L."/>
            <person name="Chen Z."/>
        </authorList>
    </citation>
    <scope>NUCLEOTIDE SEQUENCE [LARGE SCALE GENOMIC DNA]</scope>
    <source>
        <strain evidence="9 10">LMG 29736</strain>
    </source>
</reference>
<feature type="transmembrane region" description="Helical" evidence="7">
    <location>
        <begin position="82"/>
        <end position="99"/>
    </location>
</feature>
<organism evidence="9 10">
    <name type="scientific">Siminovitchia terrae</name>
    <name type="common">Bacillus terrae</name>
    <dbReference type="NCBI Taxonomy" id="1914933"/>
    <lineage>
        <taxon>Bacteria</taxon>
        <taxon>Bacillati</taxon>
        <taxon>Bacillota</taxon>
        <taxon>Bacilli</taxon>
        <taxon>Bacillales</taxon>
        <taxon>Bacillaceae</taxon>
        <taxon>Siminovitchia</taxon>
    </lineage>
</organism>
<protein>
    <submittedName>
        <fullName evidence="9">MFS transporter</fullName>
    </submittedName>
</protein>
<dbReference type="InterPro" id="IPR020846">
    <property type="entry name" value="MFS_dom"/>
</dbReference>
<dbReference type="AlphaFoldDB" id="A0A429X879"/>
<feature type="transmembrane region" description="Helical" evidence="7">
    <location>
        <begin position="345"/>
        <end position="368"/>
    </location>
</feature>
<dbReference type="InterPro" id="IPR036259">
    <property type="entry name" value="MFS_trans_sf"/>
</dbReference>
<feature type="transmembrane region" description="Helical" evidence="7">
    <location>
        <begin position="52"/>
        <end position="73"/>
    </location>
</feature>
<comment type="caution">
    <text evidence="9">The sequence shown here is derived from an EMBL/GenBank/DDBJ whole genome shotgun (WGS) entry which is preliminary data.</text>
</comment>
<keyword evidence="4 7" id="KW-0812">Transmembrane</keyword>
<dbReference type="InterPro" id="IPR011701">
    <property type="entry name" value="MFS"/>
</dbReference>
<evidence type="ECO:0000313" key="9">
    <source>
        <dbReference type="EMBL" id="RST59433.1"/>
    </source>
</evidence>
<proteinExistence type="predicted"/>
<evidence type="ECO:0000313" key="10">
    <source>
        <dbReference type="Proteomes" id="UP000287296"/>
    </source>
</evidence>
<name>A0A429X879_SIMTE</name>
<dbReference type="EMBL" id="QYTW02000011">
    <property type="protein sequence ID" value="RST59433.1"/>
    <property type="molecule type" value="Genomic_DNA"/>
</dbReference>